<evidence type="ECO:0000256" key="1">
    <source>
        <dbReference type="ARBA" id="ARBA00006817"/>
    </source>
</evidence>
<feature type="domain" description="Activator of Hsp90 ATPase homologue 1/2-like C-terminal" evidence="2">
    <location>
        <begin position="23"/>
        <end position="159"/>
    </location>
</feature>
<keyword evidence="4" id="KW-1185">Reference proteome</keyword>
<dbReference type="Pfam" id="PF08327">
    <property type="entry name" value="AHSA1"/>
    <property type="match status" value="1"/>
</dbReference>
<gene>
    <name evidence="3" type="ORF">DT076_14440</name>
</gene>
<dbReference type="RefSeq" id="WP_114127402.1">
    <property type="nucleotide sequence ID" value="NZ_QOUI01000009.1"/>
</dbReference>
<proteinExistence type="inferred from homology"/>
<reference evidence="3 4" key="1">
    <citation type="submission" date="2018-07" db="EMBL/GenBank/DDBJ databases">
        <title>Desertimonas flava gen. nov. sp. nov.</title>
        <authorList>
            <person name="Liu S."/>
        </authorList>
    </citation>
    <scope>NUCLEOTIDE SEQUENCE [LARGE SCALE GENOMIC DNA]</scope>
    <source>
        <strain evidence="3 4">16Sb5-5</strain>
    </source>
</reference>
<dbReference type="InterPro" id="IPR013538">
    <property type="entry name" value="ASHA1/2-like_C"/>
</dbReference>
<dbReference type="CDD" id="cd07814">
    <property type="entry name" value="SRPBCC_CalC_Aha1-like"/>
    <property type="match status" value="1"/>
</dbReference>
<sequence>MPVTDVIKDLDSRTLTITADFAAPLERVWQVYADPRQLEKVWGPPGYPATVVEHELTPGGAMTYYMTSPEGEKYYGRWDVTEVSEPRGFRFDDAFTDDTFTANPEMPVSQNSYAFAEHDGGTRATYVTTYATAEALQQVLEMGMEEGAREAIAQIDVLLAQQ</sequence>
<dbReference type="Proteomes" id="UP000252770">
    <property type="component" value="Unassembled WGS sequence"/>
</dbReference>
<name>A0A367YSP6_9ACTN</name>
<dbReference type="Gene3D" id="3.30.530.20">
    <property type="match status" value="1"/>
</dbReference>
<dbReference type="InterPro" id="IPR023393">
    <property type="entry name" value="START-like_dom_sf"/>
</dbReference>
<dbReference type="SUPFAM" id="SSF55961">
    <property type="entry name" value="Bet v1-like"/>
    <property type="match status" value="1"/>
</dbReference>
<comment type="similarity">
    <text evidence="1">Belongs to the AHA1 family.</text>
</comment>
<accession>A0A367YSP6</accession>
<evidence type="ECO:0000313" key="4">
    <source>
        <dbReference type="Proteomes" id="UP000252770"/>
    </source>
</evidence>
<comment type="caution">
    <text evidence="3">The sequence shown here is derived from an EMBL/GenBank/DDBJ whole genome shotgun (WGS) entry which is preliminary data.</text>
</comment>
<dbReference type="AlphaFoldDB" id="A0A367YSP6"/>
<dbReference type="EMBL" id="QOUI01000009">
    <property type="protein sequence ID" value="RCK68777.1"/>
    <property type="molecule type" value="Genomic_DNA"/>
</dbReference>
<protein>
    <submittedName>
        <fullName evidence="3">SRPBCC domain-containing protein</fullName>
    </submittedName>
</protein>
<evidence type="ECO:0000313" key="3">
    <source>
        <dbReference type="EMBL" id="RCK68777.1"/>
    </source>
</evidence>
<organism evidence="3 4">
    <name type="scientific">Desertihabitans brevis</name>
    <dbReference type="NCBI Taxonomy" id="2268447"/>
    <lineage>
        <taxon>Bacteria</taxon>
        <taxon>Bacillati</taxon>
        <taxon>Actinomycetota</taxon>
        <taxon>Actinomycetes</taxon>
        <taxon>Propionibacteriales</taxon>
        <taxon>Propionibacteriaceae</taxon>
        <taxon>Desertihabitans</taxon>
    </lineage>
</organism>
<evidence type="ECO:0000259" key="2">
    <source>
        <dbReference type="Pfam" id="PF08327"/>
    </source>
</evidence>